<dbReference type="InterPro" id="IPR005822">
    <property type="entry name" value="Ribosomal_uL13"/>
</dbReference>
<comment type="function">
    <text evidence="4">This protein is one of the early assembly proteins of the 50S ribosomal subunit, although it is not seen to bind rRNA by itself. It is important during the early stages of 50S assembly.</text>
</comment>
<sequence>MVTVIDATDLRLGRLASIVAKRALMGEEIAIINAENAVVSGAKARVLGDYDRKRRRGSREGGPFFPRRPEHIIKRTVRGMLPYKRQRGAEALKLVKIYVGVPVQFAEAEVEIIESAHIDGLSTPKYVTIGAVSKSLGAKF</sequence>
<dbReference type="HAMAP" id="MF_01366">
    <property type="entry name" value="Ribosomal_uL13"/>
    <property type="match status" value="1"/>
</dbReference>
<proteinExistence type="inferred from homology"/>
<dbReference type="EMBL" id="CP091092">
    <property type="protein sequence ID" value="WFN36036.1"/>
    <property type="molecule type" value="Genomic_DNA"/>
</dbReference>
<dbReference type="GeneID" id="79950275"/>
<dbReference type="GO" id="GO:0022625">
    <property type="term" value="C:cytosolic large ribosomal subunit"/>
    <property type="evidence" value="ECO:0007669"/>
    <property type="project" value="UniProtKB-UniRule"/>
</dbReference>
<gene>
    <name evidence="4" type="primary">rpl13</name>
    <name evidence="6" type="ORF">L1994_07715</name>
</gene>
<evidence type="ECO:0000313" key="6">
    <source>
        <dbReference type="EMBL" id="WFN36036.1"/>
    </source>
</evidence>
<dbReference type="KEGG" id="manq:L1994_07715"/>
<keyword evidence="2 4" id="KW-0689">Ribosomal protein</keyword>
<dbReference type="PROSITE" id="PS00783">
    <property type="entry name" value="RIBOSOMAL_L13"/>
    <property type="match status" value="1"/>
</dbReference>
<dbReference type="CDD" id="cd00392">
    <property type="entry name" value="Ribosomal_L13"/>
    <property type="match status" value="1"/>
</dbReference>
<name>A0AAF0FQK6_9EURY</name>
<dbReference type="GO" id="GO:0003735">
    <property type="term" value="F:structural constituent of ribosome"/>
    <property type="evidence" value="ECO:0007669"/>
    <property type="project" value="UniProtKB-UniRule"/>
</dbReference>
<evidence type="ECO:0000256" key="1">
    <source>
        <dbReference type="ARBA" id="ARBA00006227"/>
    </source>
</evidence>
<dbReference type="RefSeq" id="WP_278098874.1">
    <property type="nucleotide sequence ID" value="NZ_CP091092.1"/>
</dbReference>
<keyword evidence="7" id="KW-1185">Reference proteome</keyword>
<evidence type="ECO:0000256" key="2">
    <source>
        <dbReference type="ARBA" id="ARBA00022980"/>
    </source>
</evidence>
<dbReference type="GO" id="GO:0003729">
    <property type="term" value="F:mRNA binding"/>
    <property type="evidence" value="ECO:0007669"/>
    <property type="project" value="TreeGrafter"/>
</dbReference>
<dbReference type="PANTHER" id="PTHR11545">
    <property type="entry name" value="RIBOSOMAL PROTEIN L13"/>
    <property type="match status" value="1"/>
</dbReference>
<evidence type="ECO:0000256" key="5">
    <source>
        <dbReference type="RuleBase" id="RU003877"/>
    </source>
</evidence>
<comment type="subunit">
    <text evidence="4">Part of the 50S ribosomal subunit.</text>
</comment>
<organism evidence="6 7">
    <name type="scientific">Methanomicrobium antiquum</name>
    <dbReference type="NCBI Taxonomy" id="487686"/>
    <lineage>
        <taxon>Archaea</taxon>
        <taxon>Methanobacteriati</taxon>
        <taxon>Methanobacteriota</taxon>
        <taxon>Stenosarchaea group</taxon>
        <taxon>Methanomicrobia</taxon>
        <taxon>Methanomicrobiales</taxon>
        <taxon>Methanomicrobiaceae</taxon>
        <taxon>Methanomicrobium</taxon>
    </lineage>
</organism>
<dbReference type="GO" id="GO:0006412">
    <property type="term" value="P:translation"/>
    <property type="evidence" value="ECO:0007669"/>
    <property type="project" value="UniProtKB-UniRule"/>
</dbReference>
<dbReference type="AlphaFoldDB" id="A0AAF0FQK6"/>
<dbReference type="GO" id="GO:0017148">
    <property type="term" value="P:negative regulation of translation"/>
    <property type="evidence" value="ECO:0007669"/>
    <property type="project" value="TreeGrafter"/>
</dbReference>
<comment type="similarity">
    <text evidence="1 4 5">Belongs to the universal ribosomal protein uL13 family.</text>
</comment>
<dbReference type="PANTHER" id="PTHR11545:SF3">
    <property type="entry name" value="LARGE RIBOSOMAL SUBUNIT PROTEIN UL13"/>
    <property type="match status" value="1"/>
</dbReference>
<accession>A0AAF0FQK6</accession>
<dbReference type="Proteomes" id="UP001218895">
    <property type="component" value="Chromosome"/>
</dbReference>
<dbReference type="Pfam" id="PF00572">
    <property type="entry name" value="Ribosomal_L13"/>
    <property type="match status" value="1"/>
</dbReference>
<dbReference type="PIRSF" id="PIRSF002181">
    <property type="entry name" value="Ribosomal_L13"/>
    <property type="match status" value="1"/>
</dbReference>
<evidence type="ECO:0000256" key="3">
    <source>
        <dbReference type="ARBA" id="ARBA00023274"/>
    </source>
</evidence>
<dbReference type="InterPro" id="IPR036899">
    <property type="entry name" value="Ribosomal_uL13_sf"/>
</dbReference>
<dbReference type="NCBIfam" id="TIGR01077">
    <property type="entry name" value="L13_A_E"/>
    <property type="match status" value="1"/>
</dbReference>
<dbReference type="Gene3D" id="3.90.1180.10">
    <property type="entry name" value="Ribosomal protein L13"/>
    <property type="match status" value="1"/>
</dbReference>
<dbReference type="InterPro" id="IPR023563">
    <property type="entry name" value="Ribosomal_uL13_CS"/>
</dbReference>
<protein>
    <recommendedName>
        <fullName evidence="4">Large ribosomal subunit protein uL13</fullName>
    </recommendedName>
</protein>
<dbReference type="NCBIfam" id="NF005004">
    <property type="entry name" value="PRK06394.1"/>
    <property type="match status" value="1"/>
</dbReference>
<evidence type="ECO:0000256" key="4">
    <source>
        <dbReference type="HAMAP-Rule" id="MF_01366"/>
    </source>
</evidence>
<evidence type="ECO:0000313" key="7">
    <source>
        <dbReference type="Proteomes" id="UP001218895"/>
    </source>
</evidence>
<reference evidence="6" key="1">
    <citation type="submission" date="2022-01" db="EMBL/GenBank/DDBJ databases">
        <title>Complete genome of Methanomicrobium antiquum DSM 21220.</title>
        <authorList>
            <person name="Chen S.-C."/>
            <person name="You Y.-T."/>
            <person name="Zhou Y.-Z."/>
            <person name="Lai M.-C."/>
        </authorList>
    </citation>
    <scope>NUCLEOTIDE SEQUENCE</scope>
    <source>
        <strain evidence="6">DSM 21220</strain>
    </source>
</reference>
<dbReference type="InterPro" id="IPR005823">
    <property type="entry name" value="Ribosomal_uL13_bac-type"/>
</dbReference>
<dbReference type="SUPFAM" id="SSF52161">
    <property type="entry name" value="Ribosomal protein L13"/>
    <property type="match status" value="1"/>
</dbReference>
<dbReference type="InterPro" id="IPR005755">
    <property type="entry name" value="Ribosomal_uL13_euk/arc"/>
</dbReference>
<keyword evidence="3 4" id="KW-0687">Ribonucleoprotein</keyword>